<name>A0A0P0CWC5_9FLAO</name>
<evidence type="ECO:0000313" key="6">
    <source>
        <dbReference type="EMBL" id="ALJ04796.1"/>
    </source>
</evidence>
<feature type="transmembrane region" description="Helical" evidence="5">
    <location>
        <begin position="41"/>
        <end position="64"/>
    </location>
</feature>
<reference evidence="6 7" key="1">
    <citation type="submission" date="2015-10" db="EMBL/GenBank/DDBJ databases">
        <authorList>
            <person name="Gilbert D.G."/>
        </authorList>
    </citation>
    <scope>NUCLEOTIDE SEQUENCE [LARGE SCALE GENOMIC DNA]</scope>
    <source>
        <strain evidence="7">HZ-22</strain>
    </source>
</reference>
<dbReference type="GO" id="GO:0016020">
    <property type="term" value="C:membrane"/>
    <property type="evidence" value="ECO:0007669"/>
    <property type="project" value="UniProtKB-SubCell"/>
</dbReference>
<protein>
    <submittedName>
        <fullName evidence="6">DoxX family protein</fullName>
    </submittedName>
</protein>
<dbReference type="InterPro" id="IPR032808">
    <property type="entry name" value="DoxX"/>
</dbReference>
<gene>
    <name evidence="6" type="ORF">APS56_06525</name>
</gene>
<dbReference type="KEGG" id="ahz:APS56_06525"/>
<evidence type="ECO:0000256" key="2">
    <source>
        <dbReference type="ARBA" id="ARBA00022692"/>
    </source>
</evidence>
<organism evidence="6 7">
    <name type="scientific">Pseudalgibacter alginicilyticus</name>
    <dbReference type="NCBI Taxonomy" id="1736674"/>
    <lineage>
        <taxon>Bacteria</taxon>
        <taxon>Pseudomonadati</taxon>
        <taxon>Bacteroidota</taxon>
        <taxon>Flavobacteriia</taxon>
        <taxon>Flavobacteriales</taxon>
        <taxon>Flavobacteriaceae</taxon>
        <taxon>Pseudalgibacter</taxon>
    </lineage>
</organism>
<sequence length="125" mass="13385">MNSKVFTVLRIILGVILLIFGLNKFLNFLPAPEGMSDAAGAYFGALMSAKVITLVAIVEVLAGLAFISNKYGALLAVILMSVSVNIILFHATLNPEGIGPGILVFILNIIILYGYRNKYKDLLAG</sequence>
<keyword evidence="7" id="KW-1185">Reference proteome</keyword>
<evidence type="ECO:0000313" key="7">
    <source>
        <dbReference type="Proteomes" id="UP000057981"/>
    </source>
</evidence>
<comment type="subcellular location">
    <subcellularLocation>
        <location evidence="1">Membrane</location>
        <topology evidence="1">Multi-pass membrane protein</topology>
    </subcellularLocation>
</comment>
<dbReference type="RefSeq" id="WP_054726254.1">
    <property type="nucleotide sequence ID" value="NZ_CP012898.1"/>
</dbReference>
<accession>A0A0P0CWC5</accession>
<dbReference type="AlphaFoldDB" id="A0A0P0CWC5"/>
<proteinExistence type="predicted"/>
<dbReference type="EMBL" id="CP012898">
    <property type="protein sequence ID" value="ALJ04796.1"/>
    <property type="molecule type" value="Genomic_DNA"/>
</dbReference>
<evidence type="ECO:0000256" key="5">
    <source>
        <dbReference type="SAM" id="Phobius"/>
    </source>
</evidence>
<dbReference type="Proteomes" id="UP000057981">
    <property type="component" value="Chromosome"/>
</dbReference>
<dbReference type="OrthoDB" id="8161897at2"/>
<feature type="transmembrane region" description="Helical" evidence="5">
    <location>
        <begin position="7"/>
        <end position="29"/>
    </location>
</feature>
<keyword evidence="2 5" id="KW-0812">Transmembrane</keyword>
<dbReference type="Pfam" id="PF07681">
    <property type="entry name" value="DoxX"/>
    <property type="match status" value="1"/>
</dbReference>
<keyword evidence="4 5" id="KW-0472">Membrane</keyword>
<evidence type="ECO:0000256" key="3">
    <source>
        <dbReference type="ARBA" id="ARBA00022989"/>
    </source>
</evidence>
<keyword evidence="3 5" id="KW-1133">Transmembrane helix</keyword>
<feature type="transmembrane region" description="Helical" evidence="5">
    <location>
        <begin position="71"/>
        <end position="91"/>
    </location>
</feature>
<dbReference type="STRING" id="1736674.APS56_06525"/>
<evidence type="ECO:0000256" key="4">
    <source>
        <dbReference type="ARBA" id="ARBA00023136"/>
    </source>
</evidence>
<evidence type="ECO:0000256" key="1">
    <source>
        <dbReference type="ARBA" id="ARBA00004141"/>
    </source>
</evidence>
<feature type="transmembrane region" description="Helical" evidence="5">
    <location>
        <begin position="97"/>
        <end position="115"/>
    </location>
</feature>